<sequence>MNASHLKYFITERTQRPRSAALGCAKRTVVVVVVVVVVGQCVSRGERTATARLLLLRPVLPRATWYRSPRRNVIADSEAKIVAGQQRLYPLLSHRPVPGSRLQDRLYKYSSLTAALSRVHAR</sequence>
<dbReference type="EMBL" id="JBJJXI010000137">
    <property type="protein sequence ID" value="KAL3387494.1"/>
    <property type="molecule type" value="Genomic_DNA"/>
</dbReference>
<evidence type="ECO:0008006" key="3">
    <source>
        <dbReference type="Google" id="ProtNLM"/>
    </source>
</evidence>
<evidence type="ECO:0000313" key="2">
    <source>
        <dbReference type="Proteomes" id="UP001627154"/>
    </source>
</evidence>
<organism evidence="1 2">
    <name type="scientific">Trichogramma kaykai</name>
    <dbReference type="NCBI Taxonomy" id="54128"/>
    <lineage>
        <taxon>Eukaryota</taxon>
        <taxon>Metazoa</taxon>
        <taxon>Ecdysozoa</taxon>
        <taxon>Arthropoda</taxon>
        <taxon>Hexapoda</taxon>
        <taxon>Insecta</taxon>
        <taxon>Pterygota</taxon>
        <taxon>Neoptera</taxon>
        <taxon>Endopterygota</taxon>
        <taxon>Hymenoptera</taxon>
        <taxon>Apocrita</taxon>
        <taxon>Proctotrupomorpha</taxon>
        <taxon>Chalcidoidea</taxon>
        <taxon>Trichogrammatidae</taxon>
        <taxon>Trichogramma</taxon>
    </lineage>
</organism>
<comment type="caution">
    <text evidence="1">The sequence shown here is derived from an EMBL/GenBank/DDBJ whole genome shotgun (WGS) entry which is preliminary data.</text>
</comment>
<evidence type="ECO:0000313" key="1">
    <source>
        <dbReference type="EMBL" id="KAL3387494.1"/>
    </source>
</evidence>
<name>A0ABD2W2X9_9HYME</name>
<dbReference type="AlphaFoldDB" id="A0ABD2W2X9"/>
<protein>
    <recommendedName>
        <fullName evidence="3">Secreted protein</fullName>
    </recommendedName>
</protein>
<proteinExistence type="predicted"/>
<reference evidence="1 2" key="1">
    <citation type="journal article" date="2024" name="bioRxiv">
        <title>A reference genome for Trichogramma kaykai: A tiny desert-dwelling parasitoid wasp with competing sex-ratio distorters.</title>
        <authorList>
            <person name="Culotta J."/>
            <person name="Lindsey A.R."/>
        </authorList>
    </citation>
    <scope>NUCLEOTIDE SEQUENCE [LARGE SCALE GENOMIC DNA]</scope>
    <source>
        <strain evidence="1 2">KSX58</strain>
    </source>
</reference>
<accession>A0ABD2W2X9</accession>
<dbReference type="Proteomes" id="UP001627154">
    <property type="component" value="Unassembled WGS sequence"/>
</dbReference>
<keyword evidence="2" id="KW-1185">Reference proteome</keyword>
<gene>
    <name evidence="1" type="ORF">TKK_017406</name>
</gene>